<organism evidence="2 3">
    <name type="scientific">Steatornis caripensis</name>
    <name type="common">Oilbird</name>
    <dbReference type="NCBI Taxonomy" id="48435"/>
    <lineage>
        <taxon>Eukaryota</taxon>
        <taxon>Metazoa</taxon>
        <taxon>Chordata</taxon>
        <taxon>Craniata</taxon>
        <taxon>Vertebrata</taxon>
        <taxon>Euteleostomi</taxon>
        <taxon>Archelosauria</taxon>
        <taxon>Archosauria</taxon>
        <taxon>Dinosauria</taxon>
        <taxon>Saurischia</taxon>
        <taxon>Theropoda</taxon>
        <taxon>Coelurosauria</taxon>
        <taxon>Aves</taxon>
        <taxon>Neognathae</taxon>
        <taxon>Neoaves</taxon>
        <taxon>Strisores</taxon>
        <taxon>Caprimulgiformes</taxon>
        <taxon>Steatornithidae</taxon>
        <taxon>Steatornis</taxon>
    </lineage>
</organism>
<sequence length="522" mass="56112">RPTPGTGKGDCGLILSRIRADNAGVYGLRLVADPSRQLHKELRWMHYVTVNVTDTPPAPHLWPDPAPLTQGSKTTFGCWVPPACPKETLTLTWEGAATKTPGAHVDTWTPPATVATHPVIGTLLTFEPLWYHDKTFLNCTLRGSDGKTITQVSRQLQVNYAPRDVHVEMTPSSPIYGGQEVTLSCQDSAKPPSHAYSWSLEGQMLPHSMAQVVLRPTKASDGGSYRCQATNIVGTTTSHPITLVVYYAPRDVHVEMTPSSPIYGGQEVTLSCQDSAKPPSHAYSWSLEGQMLPHSMAQVVLRPTKASDGGSYRCQATNIVGTTTSHPITLVVYYPPREATLKNLTSLPALVGSRINLSCILGPAHPAPASVQWLRNNIWEVDTPGPTLSFNADPARAGTYRCIGRNPAGAALSLPLSVIVWYPPKTVRVLQSPEGPVVAGGGPVRLHCQIGAAEPPKFTVSWFKNGQELPVPSPSLLLHGPEPADAAAYACQARNDAGVTRSPPITLDVLCESHPKIPRGNP</sequence>
<dbReference type="SMART" id="SM00408">
    <property type="entry name" value="IGc2"/>
    <property type="match status" value="4"/>
</dbReference>
<evidence type="ECO:0000313" key="3">
    <source>
        <dbReference type="Proteomes" id="UP000516988"/>
    </source>
</evidence>
<dbReference type="InterPro" id="IPR003598">
    <property type="entry name" value="Ig_sub2"/>
</dbReference>
<dbReference type="SMART" id="SM00409">
    <property type="entry name" value="IG"/>
    <property type="match status" value="4"/>
</dbReference>
<proteinExistence type="predicted"/>
<feature type="domain" description="Ig-like" evidence="1">
    <location>
        <begin position="249"/>
        <end position="329"/>
    </location>
</feature>
<dbReference type="GO" id="GO:0033691">
    <property type="term" value="F:sialic acid binding"/>
    <property type="evidence" value="ECO:0007669"/>
    <property type="project" value="TreeGrafter"/>
</dbReference>
<dbReference type="GO" id="GO:0030888">
    <property type="term" value="P:regulation of B cell proliferation"/>
    <property type="evidence" value="ECO:0007669"/>
    <property type="project" value="TreeGrafter"/>
</dbReference>
<gene>
    <name evidence="2" type="primary">Cd22</name>
    <name evidence="2" type="ORF">STECAR_R15643</name>
</gene>
<evidence type="ECO:0000259" key="1">
    <source>
        <dbReference type="PROSITE" id="PS50835"/>
    </source>
</evidence>
<dbReference type="GO" id="GO:0050859">
    <property type="term" value="P:negative regulation of B cell receptor signaling pathway"/>
    <property type="evidence" value="ECO:0007669"/>
    <property type="project" value="TreeGrafter"/>
</dbReference>
<dbReference type="SUPFAM" id="SSF48726">
    <property type="entry name" value="Immunoglobulin"/>
    <property type="match status" value="5"/>
</dbReference>
<feature type="domain" description="Ig-like" evidence="1">
    <location>
        <begin position="424"/>
        <end position="506"/>
    </location>
</feature>
<feature type="domain" description="Ig-like" evidence="1">
    <location>
        <begin position="336"/>
        <end position="413"/>
    </location>
</feature>
<dbReference type="PROSITE" id="PS50835">
    <property type="entry name" value="IG_LIKE"/>
    <property type="match status" value="4"/>
</dbReference>
<name>A0A7K6WQ73_STECA</name>
<accession>A0A7K6WQ73</accession>
<keyword evidence="3" id="KW-1185">Reference proteome</keyword>
<dbReference type="InterPro" id="IPR007110">
    <property type="entry name" value="Ig-like_dom"/>
</dbReference>
<dbReference type="InterPro" id="IPR003599">
    <property type="entry name" value="Ig_sub"/>
</dbReference>
<reference evidence="2 3" key="1">
    <citation type="submission" date="2019-09" db="EMBL/GenBank/DDBJ databases">
        <title>Bird 10,000 Genomes (B10K) Project - Family phase.</title>
        <authorList>
            <person name="Zhang G."/>
        </authorList>
    </citation>
    <scope>NUCLEOTIDE SEQUENCE [LARGE SCALE GENOMIC DNA]</scope>
    <source>
        <strain evidence="2">OUT-0004</strain>
    </source>
</reference>
<dbReference type="AlphaFoldDB" id="A0A7K6WQ73"/>
<dbReference type="Pfam" id="PF13895">
    <property type="entry name" value="Ig_2"/>
    <property type="match status" value="3"/>
</dbReference>
<dbReference type="EMBL" id="VZSC01014970">
    <property type="protein sequence ID" value="NWX49583.1"/>
    <property type="molecule type" value="Genomic_DNA"/>
</dbReference>
<dbReference type="GO" id="GO:0070062">
    <property type="term" value="C:extracellular exosome"/>
    <property type="evidence" value="ECO:0007669"/>
    <property type="project" value="TreeGrafter"/>
</dbReference>
<dbReference type="GO" id="GO:0005769">
    <property type="term" value="C:early endosome"/>
    <property type="evidence" value="ECO:0007669"/>
    <property type="project" value="TreeGrafter"/>
</dbReference>
<dbReference type="GO" id="GO:0009897">
    <property type="term" value="C:external side of plasma membrane"/>
    <property type="evidence" value="ECO:0007669"/>
    <property type="project" value="TreeGrafter"/>
</dbReference>
<feature type="non-terminal residue" evidence="2">
    <location>
        <position position="522"/>
    </location>
</feature>
<comment type="caution">
    <text evidence="2">The sequence shown here is derived from an EMBL/GenBank/DDBJ whole genome shotgun (WGS) entry which is preliminary data.</text>
</comment>
<evidence type="ECO:0000313" key="2">
    <source>
        <dbReference type="EMBL" id="NWX49583.1"/>
    </source>
</evidence>
<feature type="domain" description="Ig-like" evidence="1">
    <location>
        <begin position="162"/>
        <end position="242"/>
    </location>
</feature>
<dbReference type="PANTHER" id="PTHR46958">
    <property type="entry name" value="B-CELL RECEPTOR CD22"/>
    <property type="match status" value="1"/>
</dbReference>
<dbReference type="GO" id="GO:0042113">
    <property type="term" value="P:B cell activation"/>
    <property type="evidence" value="ECO:0007669"/>
    <property type="project" value="TreeGrafter"/>
</dbReference>
<dbReference type="GO" id="GO:0019903">
    <property type="term" value="F:protein phosphatase binding"/>
    <property type="evidence" value="ECO:0007669"/>
    <property type="project" value="TreeGrafter"/>
</dbReference>
<dbReference type="Gene3D" id="2.60.40.10">
    <property type="entry name" value="Immunoglobulins"/>
    <property type="match status" value="5"/>
</dbReference>
<dbReference type="GO" id="GO:0055037">
    <property type="term" value="C:recycling endosome"/>
    <property type="evidence" value="ECO:0007669"/>
    <property type="project" value="TreeGrafter"/>
</dbReference>
<dbReference type="InterPro" id="IPR013783">
    <property type="entry name" value="Ig-like_fold"/>
</dbReference>
<dbReference type="PANTHER" id="PTHR46958:SF1">
    <property type="entry name" value="B-CELL RECEPTOR CD22"/>
    <property type="match status" value="1"/>
</dbReference>
<protein>
    <submittedName>
        <fullName evidence="2">CD22 protein</fullName>
    </submittedName>
</protein>
<feature type="non-terminal residue" evidence="2">
    <location>
        <position position="1"/>
    </location>
</feature>
<dbReference type="InterPro" id="IPR036179">
    <property type="entry name" value="Ig-like_dom_sf"/>
</dbReference>
<dbReference type="OrthoDB" id="6250964at2759"/>
<dbReference type="Proteomes" id="UP000516988">
    <property type="component" value="Unassembled WGS sequence"/>
</dbReference>
<dbReference type="GO" id="GO:0042609">
    <property type="term" value="F:CD4 receptor binding"/>
    <property type="evidence" value="ECO:0007669"/>
    <property type="project" value="TreeGrafter"/>
</dbReference>